<dbReference type="AlphaFoldDB" id="A0ABD3J5P3"/>
<gene>
    <name evidence="8" type="ORF">ACJRO7_033950</name>
</gene>
<keyword evidence="4 6" id="KW-1133">Transmembrane helix</keyword>
<keyword evidence="3 6" id="KW-0812">Transmembrane</keyword>
<proteinExistence type="inferred from homology"/>
<evidence type="ECO:0000259" key="7">
    <source>
        <dbReference type="Pfam" id="PF00892"/>
    </source>
</evidence>
<dbReference type="EMBL" id="JBJKBG010000009">
    <property type="protein sequence ID" value="KAL3721536.1"/>
    <property type="molecule type" value="Genomic_DNA"/>
</dbReference>
<comment type="similarity">
    <text evidence="2 6">Belongs to the drug/metabolite transporter (DMT) superfamily. Plant drug/metabolite exporter (P-DME) (TC 2.A.7.4) family.</text>
</comment>
<evidence type="ECO:0000313" key="9">
    <source>
        <dbReference type="Proteomes" id="UP001634007"/>
    </source>
</evidence>
<evidence type="ECO:0000256" key="3">
    <source>
        <dbReference type="ARBA" id="ARBA00022692"/>
    </source>
</evidence>
<dbReference type="InterPro" id="IPR000620">
    <property type="entry name" value="EamA_dom"/>
</dbReference>
<feature type="transmembrane region" description="Helical" evidence="6">
    <location>
        <begin position="275"/>
        <end position="294"/>
    </location>
</feature>
<dbReference type="SUPFAM" id="SSF103481">
    <property type="entry name" value="Multidrug resistance efflux transporter EmrE"/>
    <property type="match status" value="2"/>
</dbReference>
<dbReference type="InterPro" id="IPR030184">
    <property type="entry name" value="WAT1-related"/>
</dbReference>
<feature type="transmembrane region" description="Helical" evidence="6">
    <location>
        <begin position="34"/>
        <end position="52"/>
    </location>
</feature>
<evidence type="ECO:0000256" key="5">
    <source>
        <dbReference type="ARBA" id="ARBA00023136"/>
    </source>
</evidence>
<feature type="transmembrane region" description="Helical" evidence="6">
    <location>
        <begin position="242"/>
        <end position="263"/>
    </location>
</feature>
<feature type="transmembrane region" description="Helical" evidence="6">
    <location>
        <begin position="300"/>
        <end position="319"/>
    </location>
</feature>
<protein>
    <recommendedName>
        <fullName evidence="6">WAT1-related protein</fullName>
    </recommendedName>
</protein>
<sequence length="352" mass="39020">MGLKNPYVFVILIQIIKAGMTLFTKAAVNGGMKSFVFIFYRQLAGTVFLLMLATIFDRRSATQLTFLIIFKISAVAFIGITLATNLYGIALLYISASLASATINCVPVSTFFFAVLFRTEKLNVRKIEGVAKLVGITICMGGVATLAFFKGPILNPPPFAFHSAHQQHHDSSSRSTRWIIGCLLSFISAFSWGLWNVLQAEVLKTYPSKLHFTCLQCLSSTVQSFLVAIAEERDFSEWKLAWNVKLLAILYCGIIVTGVSFYLQSWVIAMKGPVFYAMFIPLNPIITMISSMFILGESIYFGSIVGEIMLVVGLYSVLWGQKNEQNLAIESPLPVQAEKICINAEDQKHENA</sequence>
<keyword evidence="9" id="KW-1185">Reference proteome</keyword>
<evidence type="ECO:0000256" key="2">
    <source>
        <dbReference type="ARBA" id="ARBA00007635"/>
    </source>
</evidence>
<dbReference type="PANTHER" id="PTHR31218">
    <property type="entry name" value="WAT1-RELATED PROTEIN"/>
    <property type="match status" value="1"/>
</dbReference>
<feature type="domain" description="EamA" evidence="7">
    <location>
        <begin position="180"/>
        <end position="318"/>
    </location>
</feature>
<feature type="transmembrane region" description="Helical" evidence="6">
    <location>
        <begin position="64"/>
        <end position="84"/>
    </location>
</feature>
<comment type="subcellular location">
    <subcellularLocation>
        <location evidence="1 6">Membrane</location>
        <topology evidence="1 6">Multi-pass membrane protein</topology>
    </subcellularLocation>
</comment>
<feature type="transmembrane region" description="Helical" evidence="6">
    <location>
        <begin position="178"/>
        <end position="198"/>
    </location>
</feature>
<keyword evidence="5 6" id="KW-0472">Membrane</keyword>
<feature type="transmembrane region" description="Helical" evidence="6">
    <location>
        <begin position="129"/>
        <end position="149"/>
    </location>
</feature>
<feature type="domain" description="EamA" evidence="7">
    <location>
        <begin position="7"/>
        <end position="132"/>
    </location>
</feature>
<reference evidence="8 9" key="1">
    <citation type="submission" date="2024-11" db="EMBL/GenBank/DDBJ databases">
        <title>Chromosome-level genome assembly of Eucalyptus globulus Labill. provides insights into its genome evolution.</title>
        <authorList>
            <person name="Li X."/>
        </authorList>
    </citation>
    <scope>NUCLEOTIDE SEQUENCE [LARGE SCALE GENOMIC DNA]</scope>
    <source>
        <strain evidence="8">CL2024</strain>
        <tissue evidence="8">Fresh tender leaves</tissue>
    </source>
</reference>
<dbReference type="InterPro" id="IPR037185">
    <property type="entry name" value="EmrE-like"/>
</dbReference>
<comment type="caution">
    <text evidence="8">The sequence shown here is derived from an EMBL/GenBank/DDBJ whole genome shotgun (WGS) entry which is preliminary data.</text>
</comment>
<feature type="transmembrane region" description="Helical" evidence="6">
    <location>
        <begin position="7"/>
        <end position="28"/>
    </location>
</feature>
<dbReference type="GO" id="GO:0016020">
    <property type="term" value="C:membrane"/>
    <property type="evidence" value="ECO:0007669"/>
    <property type="project" value="UniProtKB-SubCell"/>
</dbReference>
<accession>A0ABD3J5P3</accession>
<evidence type="ECO:0000313" key="8">
    <source>
        <dbReference type="EMBL" id="KAL3721536.1"/>
    </source>
</evidence>
<organism evidence="8 9">
    <name type="scientific">Eucalyptus globulus</name>
    <name type="common">Tasmanian blue gum</name>
    <dbReference type="NCBI Taxonomy" id="34317"/>
    <lineage>
        <taxon>Eukaryota</taxon>
        <taxon>Viridiplantae</taxon>
        <taxon>Streptophyta</taxon>
        <taxon>Embryophyta</taxon>
        <taxon>Tracheophyta</taxon>
        <taxon>Spermatophyta</taxon>
        <taxon>Magnoliopsida</taxon>
        <taxon>eudicotyledons</taxon>
        <taxon>Gunneridae</taxon>
        <taxon>Pentapetalae</taxon>
        <taxon>rosids</taxon>
        <taxon>malvids</taxon>
        <taxon>Myrtales</taxon>
        <taxon>Myrtaceae</taxon>
        <taxon>Myrtoideae</taxon>
        <taxon>Eucalypteae</taxon>
        <taxon>Eucalyptus</taxon>
    </lineage>
</organism>
<dbReference type="Proteomes" id="UP001634007">
    <property type="component" value="Unassembled WGS sequence"/>
</dbReference>
<dbReference type="Pfam" id="PF00892">
    <property type="entry name" value="EamA"/>
    <property type="match status" value="2"/>
</dbReference>
<name>A0ABD3J5P3_EUCGL</name>
<feature type="transmembrane region" description="Helical" evidence="6">
    <location>
        <begin position="90"/>
        <end position="117"/>
    </location>
</feature>
<evidence type="ECO:0000256" key="4">
    <source>
        <dbReference type="ARBA" id="ARBA00022989"/>
    </source>
</evidence>
<evidence type="ECO:0000256" key="1">
    <source>
        <dbReference type="ARBA" id="ARBA00004141"/>
    </source>
</evidence>
<evidence type="ECO:0000256" key="6">
    <source>
        <dbReference type="RuleBase" id="RU363077"/>
    </source>
</evidence>